<evidence type="ECO:0000313" key="2">
    <source>
        <dbReference type="Proteomes" id="UP000061135"/>
    </source>
</evidence>
<dbReference type="PATRIC" id="fig|576611.7.peg.183"/>
<protein>
    <submittedName>
        <fullName evidence="1">Uncharacterized protein</fullName>
    </submittedName>
</protein>
<dbReference type="KEGG" id="pdq:CL55_00001820"/>
<dbReference type="HOGENOM" id="CLU_2261169_0_0_4"/>
<keyword evidence="2" id="KW-1185">Reference proteome</keyword>
<accession>A0A0E3ZKV9</accession>
<proteinExistence type="predicted"/>
<dbReference type="STRING" id="1835254.CL55_00001820"/>
<evidence type="ECO:0000313" key="1">
    <source>
        <dbReference type="EMBL" id="AKD24515.1"/>
    </source>
</evidence>
<organism evidence="1 2">
    <name type="scientific">Polynucleobacter duraquae</name>
    <dbReference type="NCBI Taxonomy" id="1835254"/>
    <lineage>
        <taxon>Bacteria</taxon>
        <taxon>Pseudomonadati</taxon>
        <taxon>Pseudomonadota</taxon>
        <taxon>Betaproteobacteria</taxon>
        <taxon>Burkholderiales</taxon>
        <taxon>Burkholderiaceae</taxon>
        <taxon>Polynucleobacter</taxon>
    </lineage>
</organism>
<dbReference type="Proteomes" id="UP000061135">
    <property type="component" value="Chromosome"/>
</dbReference>
<dbReference type="EMBL" id="CP007501">
    <property type="protein sequence ID" value="AKD24515.1"/>
    <property type="molecule type" value="Genomic_DNA"/>
</dbReference>
<dbReference type="OrthoDB" id="8687690at2"/>
<gene>
    <name evidence="1" type="ORF">CL55_00001820</name>
</gene>
<reference evidence="1 2" key="1">
    <citation type="submission" date="2014-03" db="EMBL/GenBank/DDBJ databases">
        <title>Genome of Polynucleobacter strain MWH-MoK4.</title>
        <authorList>
            <person name="Hahn M.W."/>
        </authorList>
    </citation>
    <scope>NUCLEOTIDE SEQUENCE [LARGE SCALE GENOMIC DNA]</scope>
    <source>
        <strain evidence="1 2">MWH-MoK4</strain>
    </source>
</reference>
<name>A0A0E3ZKV9_9BURK</name>
<dbReference type="AlphaFoldDB" id="A0A0E3ZKV9"/>
<dbReference type="RefSeq" id="WP_046329473.1">
    <property type="nucleotide sequence ID" value="NZ_CP007501.1"/>
</dbReference>
<sequence length="103" mass="11497">MSGGGVFEARREMGCTPEDLLRWLPEALGDLYPETSLTLDNQRLLIAEPPRIRMDGTNLKSRKIALLMIPVLELVITFDESFSAGQIESILGRFDLYTRRGGG</sequence>